<feature type="coiled-coil region" evidence="2">
    <location>
        <begin position="109"/>
        <end position="136"/>
    </location>
</feature>
<comment type="similarity">
    <text evidence="1">Belongs to the prefoldin subunit alpha family.</text>
</comment>
<dbReference type="GeneID" id="92008598"/>
<dbReference type="PANTHER" id="PTHR12674:SF2">
    <property type="entry name" value="PREFOLDIN SUBUNIT 5"/>
    <property type="match status" value="1"/>
</dbReference>
<proteinExistence type="inferred from homology"/>
<name>A0ABR3CKL8_9PEZI</name>
<dbReference type="NCBIfam" id="TIGR00293">
    <property type="entry name" value="prefoldin subunit alpha"/>
    <property type="match status" value="1"/>
</dbReference>
<sequence>MASSSDKGGQMAVDLATLSLPQLSQLKKQLDTELEHLTSSFQSLRSAQTRFKDCLKSINTGLQNGSTEKPILVPLTSSLYVTGTLADIKNVLVDVGTGFYVEKSTDDAKEFYDRKIKDLEKNLKDLETIVTGKSNNLRVIEDGERDMLLSHVLGTR</sequence>
<accession>A0ABR3CKL8</accession>
<reference evidence="3 4" key="1">
    <citation type="submission" date="2024-02" db="EMBL/GenBank/DDBJ databases">
        <title>De novo assembly and annotation of 12 fungi associated with fruit tree decline syndrome in Ontario, Canada.</title>
        <authorList>
            <person name="Sulman M."/>
            <person name="Ellouze W."/>
            <person name="Ilyukhin E."/>
        </authorList>
    </citation>
    <scope>NUCLEOTIDE SEQUENCE [LARGE SCALE GENOMIC DNA]</scope>
    <source>
        <strain evidence="3 4">FDS-637</strain>
    </source>
</reference>
<evidence type="ECO:0000313" key="4">
    <source>
        <dbReference type="Proteomes" id="UP001430584"/>
    </source>
</evidence>
<dbReference type="InterPro" id="IPR009053">
    <property type="entry name" value="Prefoldin"/>
</dbReference>
<organism evidence="3 4">
    <name type="scientific">Diplodia seriata</name>
    <dbReference type="NCBI Taxonomy" id="420778"/>
    <lineage>
        <taxon>Eukaryota</taxon>
        <taxon>Fungi</taxon>
        <taxon>Dikarya</taxon>
        <taxon>Ascomycota</taxon>
        <taxon>Pezizomycotina</taxon>
        <taxon>Dothideomycetes</taxon>
        <taxon>Dothideomycetes incertae sedis</taxon>
        <taxon>Botryosphaeriales</taxon>
        <taxon>Botryosphaeriaceae</taxon>
        <taxon>Diplodia</taxon>
    </lineage>
</organism>
<evidence type="ECO:0000256" key="1">
    <source>
        <dbReference type="ARBA" id="ARBA00010048"/>
    </source>
</evidence>
<protein>
    <submittedName>
        <fullName evidence="3">Subunit of tubulin prefoldin</fullName>
    </submittedName>
</protein>
<dbReference type="SUPFAM" id="SSF46579">
    <property type="entry name" value="Prefoldin"/>
    <property type="match status" value="1"/>
</dbReference>
<dbReference type="InterPro" id="IPR011599">
    <property type="entry name" value="PFD_alpha_archaea"/>
</dbReference>
<dbReference type="Pfam" id="PF02996">
    <property type="entry name" value="Prefoldin"/>
    <property type="match status" value="1"/>
</dbReference>
<dbReference type="Proteomes" id="UP001430584">
    <property type="component" value="Unassembled WGS sequence"/>
</dbReference>
<dbReference type="CDD" id="cd23157">
    <property type="entry name" value="Prefoldin_5"/>
    <property type="match status" value="1"/>
</dbReference>
<dbReference type="PANTHER" id="PTHR12674">
    <property type="entry name" value="PREFOLDIN SUBUNIT 5"/>
    <property type="match status" value="1"/>
</dbReference>
<evidence type="ECO:0000313" key="3">
    <source>
        <dbReference type="EMBL" id="KAL0260821.1"/>
    </source>
</evidence>
<keyword evidence="2" id="KW-0175">Coiled coil</keyword>
<comment type="caution">
    <text evidence="3">The sequence shown here is derived from an EMBL/GenBank/DDBJ whole genome shotgun (WGS) entry which is preliminary data.</text>
</comment>
<dbReference type="Gene3D" id="1.10.287.370">
    <property type="match status" value="1"/>
</dbReference>
<dbReference type="InterPro" id="IPR004127">
    <property type="entry name" value="Prefoldin_subunit_alpha"/>
</dbReference>
<evidence type="ECO:0000256" key="2">
    <source>
        <dbReference type="SAM" id="Coils"/>
    </source>
</evidence>
<dbReference type="EMBL" id="JAJVCZ030000004">
    <property type="protein sequence ID" value="KAL0260821.1"/>
    <property type="molecule type" value="Genomic_DNA"/>
</dbReference>
<gene>
    <name evidence="3" type="primary">GIM5</name>
    <name evidence="3" type="ORF">SLS55_004513</name>
</gene>
<dbReference type="RefSeq" id="XP_066633850.1">
    <property type="nucleotide sequence ID" value="XM_066775969.1"/>
</dbReference>
<keyword evidence="4" id="KW-1185">Reference proteome</keyword>